<evidence type="ECO:0000313" key="4">
    <source>
        <dbReference type="EMBL" id="VFT78074.1"/>
    </source>
</evidence>
<feature type="region of interest" description="Disordered" evidence="1">
    <location>
        <begin position="201"/>
        <end position="234"/>
    </location>
</feature>
<dbReference type="InterPro" id="IPR036871">
    <property type="entry name" value="PX_dom_sf"/>
</dbReference>
<reference evidence="3" key="2">
    <citation type="submission" date="2019-06" db="EMBL/GenBank/DDBJ databases">
        <title>Genomics analysis of Aphanomyces spp. identifies a new class of oomycete effector associated with host adaptation.</title>
        <authorList>
            <person name="Gaulin E."/>
        </authorList>
    </citation>
    <scope>NUCLEOTIDE SEQUENCE</scope>
    <source>
        <strain evidence="3">CBS 578.67</strain>
    </source>
</reference>
<feature type="domain" description="PX" evidence="2">
    <location>
        <begin position="16"/>
        <end position="156"/>
    </location>
</feature>
<dbReference type="OrthoDB" id="61664at2759"/>
<dbReference type="EMBL" id="VJMH01000052">
    <property type="protein sequence ID" value="KAF0719728.1"/>
    <property type="molecule type" value="Genomic_DNA"/>
</dbReference>
<dbReference type="GO" id="GO:0035091">
    <property type="term" value="F:phosphatidylinositol binding"/>
    <property type="evidence" value="ECO:0007669"/>
    <property type="project" value="InterPro"/>
</dbReference>
<accession>A0A485K6C3</accession>
<dbReference type="EMBL" id="CAADRA010000052">
    <property type="protein sequence ID" value="VFT78074.1"/>
    <property type="molecule type" value="Genomic_DNA"/>
</dbReference>
<evidence type="ECO:0000313" key="3">
    <source>
        <dbReference type="EMBL" id="KAF0719728.1"/>
    </source>
</evidence>
<evidence type="ECO:0000256" key="1">
    <source>
        <dbReference type="SAM" id="MobiDB-lite"/>
    </source>
</evidence>
<dbReference type="CDD" id="cd06093">
    <property type="entry name" value="PX_domain"/>
    <property type="match status" value="1"/>
</dbReference>
<evidence type="ECO:0000313" key="5">
    <source>
        <dbReference type="Proteomes" id="UP000332933"/>
    </source>
</evidence>
<dbReference type="Proteomes" id="UP000332933">
    <property type="component" value="Unassembled WGS sequence"/>
</dbReference>
<keyword evidence="5" id="KW-1185">Reference proteome</keyword>
<dbReference type="PROSITE" id="PS50195">
    <property type="entry name" value="PX"/>
    <property type="match status" value="1"/>
</dbReference>
<protein>
    <submittedName>
        <fullName evidence="4">Aste57867_850 protein</fullName>
    </submittedName>
</protein>
<gene>
    <name evidence="4" type="primary">Aste57867_850</name>
    <name evidence="3" type="ORF">As57867_000849</name>
    <name evidence="4" type="ORF">ASTE57867_850</name>
</gene>
<organism evidence="4 5">
    <name type="scientific">Aphanomyces stellatus</name>
    <dbReference type="NCBI Taxonomy" id="120398"/>
    <lineage>
        <taxon>Eukaryota</taxon>
        <taxon>Sar</taxon>
        <taxon>Stramenopiles</taxon>
        <taxon>Oomycota</taxon>
        <taxon>Saprolegniomycetes</taxon>
        <taxon>Saprolegniales</taxon>
        <taxon>Verrucalvaceae</taxon>
        <taxon>Aphanomyces</taxon>
    </lineage>
</organism>
<dbReference type="Gene3D" id="3.30.1520.10">
    <property type="entry name" value="Phox-like domain"/>
    <property type="match status" value="1"/>
</dbReference>
<reference evidence="4 5" key="1">
    <citation type="submission" date="2019-03" db="EMBL/GenBank/DDBJ databases">
        <authorList>
            <person name="Gaulin E."/>
            <person name="Dumas B."/>
        </authorList>
    </citation>
    <scope>NUCLEOTIDE SEQUENCE [LARGE SCALE GENOMIC DNA]</scope>
    <source>
        <strain evidence="4">CBS 568.67</strain>
    </source>
</reference>
<evidence type="ECO:0000259" key="2">
    <source>
        <dbReference type="PROSITE" id="PS50195"/>
    </source>
</evidence>
<proteinExistence type="predicted"/>
<dbReference type="AlphaFoldDB" id="A0A485K6C3"/>
<dbReference type="SUPFAM" id="SSF64268">
    <property type="entry name" value="PX domain"/>
    <property type="match status" value="1"/>
</dbReference>
<name>A0A485K6C3_9STRA</name>
<feature type="compositionally biased region" description="Pro residues" evidence="1">
    <location>
        <begin position="205"/>
        <end position="219"/>
    </location>
</feature>
<sequence length="313" mass="35551">MLPAEPFASSRVHFLHYIDVLVCATDESAKGYRKHTNYMLQINEIGKGHWVVPRRYTQFRLLWRSVLKLYQASTVKETRANAKHLARFKTLSGFAFPKKTLKVLFVGLDSTSETVVADRLFRFDAFLQELILFMREFQWDEAHRAQNAITTKDANTLCWLLHTFLGVPKGFRSGSACDYLHHHPLCQDGQCHDLRLMKSRRRHSTPPPKVASPPPPPLVPSSTTTTSKEKPPTDVVPTIALDESEHRFPIRVSPTVIHIVRKQQSKSDPAAARPSVWMDSMRGSDCAFDTPFHFDYSMPILGDSPRDTIVLGA</sequence>
<dbReference type="InterPro" id="IPR001683">
    <property type="entry name" value="PX_dom"/>
</dbReference>